<keyword evidence="4" id="KW-1185">Reference proteome</keyword>
<dbReference type="EMBL" id="SMKQ01000085">
    <property type="protein sequence ID" value="TDD45092.1"/>
    <property type="molecule type" value="Genomic_DNA"/>
</dbReference>
<reference evidence="3 4" key="1">
    <citation type="submission" date="2019-03" db="EMBL/GenBank/DDBJ databases">
        <title>Draft genome sequences of novel Actinobacteria.</title>
        <authorList>
            <person name="Sahin N."/>
            <person name="Ay H."/>
            <person name="Saygin H."/>
        </authorList>
    </citation>
    <scope>NUCLEOTIDE SEQUENCE [LARGE SCALE GENOMIC DNA]</scope>
    <source>
        <strain evidence="3 4">CH32</strain>
    </source>
</reference>
<dbReference type="InterPro" id="IPR036866">
    <property type="entry name" value="RibonucZ/Hydroxyglut_hydro"/>
</dbReference>
<dbReference type="InterPro" id="IPR050662">
    <property type="entry name" value="Sec-metab_biosynth-thioest"/>
</dbReference>
<feature type="region of interest" description="Disordered" evidence="1">
    <location>
        <begin position="120"/>
        <end position="159"/>
    </location>
</feature>
<evidence type="ECO:0000259" key="2">
    <source>
        <dbReference type="SMART" id="SM00849"/>
    </source>
</evidence>
<dbReference type="Proteomes" id="UP000295302">
    <property type="component" value="Unassembled WGS sequence"/>
</dbReference>
<name>A0A4R4YNK4_9ACTN</name>
<sequence>MEVTGRLQLEAWRRRTLPPVERVRPGLWSLPVPMTGNPLRYVLCYAFESGPGVTLVDPGWPFDGGGESLTAGLATIGARPEDVTGVLVTHAHLDHHGLASWVREKSGCWVAMHEAEQEALRRQANTETSAARTRRWRDAAGIPPDADADAPPSGASGTMTPTGLTDLEADFFLGHGDDARIPGRDVRALWTPGHTPGHLCFVSPDDAVILTGDHLLPRITPNISGYAYDTLDPLGDYLDSLTVLPEHDAYEALPGHEYRFRGIAARTATVRAHHDRRLAEIHNQVAGTPGVTAWEIASQVTWSRDWAEYSGFLLTSAVGETLSHLDHLEARGAIRRQGRSPVRWFAAAPQHERTGPARLPEGMITWR</sequence>
<dbReference type="PANTHER" id="PTHR23131:SF4">
    <property type="entry name" value="METALLO-BETA-LACTAMASE SUPERFAMILY POTEIN"/>
    <property type="match status" value="1"/>
</dbReference>
<protein>
    <submittedName>
        <fullName evidence="3">MBL fold metallo-hydrolase</fullName>
    </submittedName>
</protein>
<dbReference type="InterPro" id="IPR036388">
    <property type="entry name" value="WH-like_DNA-bd_sf"/>
</dbReference>
<evidence type="ECO:0000256" key="1">
    <source>
        <dbReference type="SAM" id="MobiDB-lite"/>
    </source>
</evidence>
<dbReference type="GO" id="GO:0016787">
    <property type="term" value="F:hydrolase activity"/>
    <property type="evidence" value="ECO:0007669"/>
    <property type="project" value="UniProtKB-KW"/>
</dbReference>
<dbReference type="OrthoDB" id="2971563at2"/>
<evidence type="ECO:0000313" key="4">
    <source>
        <dbReference type="Proteomes" id="UP000295302"/>
    </source>
</evidence>
<comment type="caution">
    <text evidence="3">The sequence shown here is derived from an EMBL/GenBank/DDBJ whole genome shotgun (WGS) entry which is preliminary data.</text>
</comment>
<feature type="compositionally biased region" description="Low complexity" evidence="1">
    <location>
        <begin position="139"/>
        <end position="157"/>
    </location>
</feature>
<organism evidence="3 4">
    <name type="scientific">Nonomuraea terrae</name>
    <dbReference type="NCBI Taxonomy" id="2530383"/>
    <lineage>
        <taxon>Bacteria</taxon>
        <taxon>Bacillati</taxon>
        <taxon>Actinomycetota</taxon>
        <taxon>Actinomycetes</taxon>
        <taxon>Streptosporangiales</taxon>
        <taxon>Streptosporangiaceae</taxon>
        <taxon>Nonomuraea</taxon>
    </lineage>
</organism>
<dbReference type="Pfam" id="PF00753">
    <property type="entry name" value="Lactamase_B"/>
    <property type="match status" value="1"/>
</dbReference>
<dbReference type="RefSeq" id="WP_132616015.1">
    <property type="nucleotide sequence ID" value="NZ_SMKQ01000085.1"/>
</dbReference>
<dbReference type="InterPro" id="IPR001279">
    <property type="entry name" value="Metallo-B-lactamas"/>
</dbReference>
<gene>
    <name evidence="3" type="ORF">E1286_25085</name>
</gene>
<accession>A0A4R4YNK4</accession>
<evidence type="ECO:0000313" key="3">
    <source>
        <dbReference type="EMBL" id="TDD45092.1"/>
    </source>
</evidence>
<proteinExistence type="predicted"/>
<feature type="domain" description="Metallo-beta-lactamase" evidence="2">
    <location>
        <begin position="41"/>
        <end position="256"/>
    </location>
</feature>
<dbReference type="PANTHER" id="PTHR23131">
    <property type="entry name" value="ENDORIBONUCLEASE LACTB2"/>
    <property type="match status" value="1"/>
</dbReference>
<dbReference type="AlphaFoldDB" id="A0A4R4YNK4"/>
<dbReference type="Gene3D" id="1.10.10.10">
    <property type="entry name" value="Winged helix-like DNA-binding domain superfamily/Winged helix DNA-binding domain"/>
    <property type="match status" value="1"/>
</dbReference>
<dbReference type="Gene3D" id="3.60.15.10">
    <property type="entry name" value="Ribonuclease Z/Hydroxyacylglutathione hydrolase-like"/>
    <property type="match status" value="1"/>
</dbReference>
<keyword evidence="3" id="KW-0378">Hydrolase</keyword>
<dbReference type="SUPFAM" id="SSF56281">
    <property type="entry name" value="Metallo-hydrolase/oxidoreductase"/>
    <property type="match status" value="1"/>
</dbReference>
<dbReference type="SMART" id="SM00849">
    <property type="entry name" value="Lactamase_B"/>
    <property type="match status" value="1"/>
</dbReference>